<reference evidence="1 2" key="1">
    <citation type="journal article" date="2020" name="Nat. Commun.">
        <title>Genome of Tripterygium wilfordii and identification of cytochrome P450 involved in triptolide biosynthesis.</title>
        <authorList>
            <person name="Tu L."/>
            <person name="Su P."/>
            <person name="Zhang Z."/>
            <person name="Gao L."/>
            <person name="Wang J."/>
            <person name="Hu T."/>
            <person name="Zhou J."/>
            <person name="Zhang Y."/>
            <person name="Zhao Y."/>
            <person name="Liu Y."/>
            <person name="Song Y."/>
            <person name="Tong Y."/>
            <person name="Lu Y."/>
            <person name="Yang J."/>
            <person name="Xu C."/>
            <person name="Jia M."/>
            <person name="Peters R.J."/>
            <person name="Huang L."/>
            <person name="Gao W."/>
        </authorList>
    </citation>
    <scope>NUCLEOTIDE SEQUENCE [LARGE SCALE GENOMIC DNA]</scope>
    <source>
        <strain evidence="2">cv. XIE 37</strain>
        <tissue evidence="1">Leaf</tissue>
    </source>
</reference>
<proteinExistence type="predicted"/>
<comment type="caution">
    <text evidence="1">The sequence shown here is derived from an EMBL/GenBank/DDBJ whole genome shotgun (WGS) entry which is preliminary data.</text>
</comment>
<accession>A0A7J7DHF9</accession>
<dbReference type="InParanoid" id="A0A7J7DHF9"/>
<organism evidence="1 2">
    <name type="scientific">Tripterygium wilfordii</name>
    <name type="common">Thunder God vine</name>
    <dbReference type="NCBI Taxonomy" id="458696"/>
    <lineage>
        <taxon>Eukaryota</taxon>
        <taxon>Viridiplantae</taxon>
        <taxon>Streptophyta</taxon>
        <taxon>Embryophyta</taxon>
        <taxon>Tracheophyta</taxon>
        <taxon>Spermatophyta</taxon>
        <taxon>Magnoliopsida</taxon>
        <taxon>eudicotyledons</taxon>
        <taxon>Gunneridae</taxon>
        <taxon>Pentapetalae</taxon>
        <taxon>rosids</taxon>
        <taxon>fabids</taxon>
        <taxon>Celastrales</taxon>
        <taxon>Celastraceae</taxon>
        <taxon>Tripterygium</taxon>
    </lineage>
</organism>
<evidence type="ECO:0000313" key="1">
    <source>
        <dbReference type="EMBL" id="KAF5745496.1"/>
    </source>
</evidence>
<name>A0A7J7DHF9_TRIWF</name>
<dbReference type="EMBL" id="JAAARO010000007">
    <property type="protein sequence ID" value="KAF5745496.1"/>
    <property type="molecule type" value="Genomic_DNA"/>
</dbReference>
<keyword evidence="2" id="KW-1185">Reference proteome</keyword>
<gene>
    <name evidence="1" type="ORF">HS088_TW07G01082</name>
</gene>
<sequence>MNRLARDQQLLVPADGSIEEGGEYRMMCRAAKSRQTKFRVGLQSSRCRTQPSGLGVSAVVYDFQPSGLWYWTTDTVKYSVFNLCFMLYGMESWNGSLDLGVMLDWNCG</sequence>
<dbReference type="Proteomes" id="UP000593562">
    <property type="component" value="Unassembled WGS sequence"/>
</dbReference>
<protein>
    <submittedName>
        <fullName evidence="1">Uncharacterized protein</fullName>
    </submittedName>
</protein>
<dbReference type="AlphaFoldDB" id="A0A7J7DHF9"/>
<evidence type="ECO:0000313" key="2">
    <source>
        <dbReference type="Proteomes" id="UP000593562"/>
    </source>
</evidence>